<dbReference type="Gene3D" id="3.30.565.10">
    <property type="entry name" value="Histidine kinase-like ATPase, C-terminal domain"/>
    <property type="match status" value="1"/>
</dbReference>
<dbReference type="InterPro" id="IPR036097">
    <property type="entry name" value="HisK_dim/P_sf"/>
</dbReference>
<dbReference type="Pfam" id="PF00512">
    <property type="entry name" value="HisKA"/>
    <property type="match status" value="1"/>
</dbReference>
<dbReference type="CDD" id="cd00082">
    <property type="entry name" value="HisKA"/>
    <property type="match status" value="1"/>
</dbReference>
<dbReference type="InterPro" id="IPR000014">
    <property type="entry name" value="PAS"/>
</dbReference>
<protein>
    <recommendedName>
        <fullName evidence="2">histidine kinase</fullName>
        <ecNumber evidence="2">2.7.13.3</ecNumber>
    </recommendedName>
</protein>
<dbReference type="PRINTS" id="PR00344">
    <property type="entry name" value="BCTRLSENSOR"/>
</dbReference>
<dbReference type="SMART" id="SM00448">
    <property type="entry name" value="REC"/>
    <property type="match status" value="2"/>
</dbReference>
<dbReference type="Proteomes" id="UP001302494">
    <property type="component" value="Chromosome"/>
</dbReference>
<accession>A0AA96GMT6</accession>
<dbReference type="InterPro" id="IPR011006">
    <property type="entry name" value="CheY-like_superfamily"/>
</dbReference>
<dbReference type="Pfam" id="PF00072">
    <property type="entry name" value="Response_reg"/>
    <property type="match status" value="2"/>
</dbReference>
<sequence>MSLVQDPGLSALLVEDNSHERIAIRRSLKKDVHTLLECESAEEALRHLEHAPSEFDVIIADFKLPGMDGLTLFRTLRQMKCVSPFILLTGNGSEQIAIEAFKAGVNDYLVKASESDYLDLLPALVTEVIQNHRLKIKNELLELSLKEAQERFHQFMEHYQGIFWLTDFHEPRRLLYVSPTYERIWDRPALQLAQNPLDWLEALHPKDRDRIRNAYLKLNISGEYNEIYRIVKADGSTRWIHERGLINHNQGGHPYRITRLAEDITDRTTMSEALQASEERFAQFMAHLPGLAYMKDEQYRLMYLNPEFEQVFNIDLKNWIGQTVHEVFPPDTAAKLQYDDDWVLSRGQSLEIIEDIPLNDGLHQFLTCKFPILQHDRPPILGGVSIDVTGQFKAEIQRDHIFSLSLDLMCSIGIDGYLKKTNPAFEKLLGYTQEELLSQPLIFFTHPDDRISTQAAFYQLAEEKDVMDFQNRIRDIRGNYLWLEWRATPQLEEKTIYAVARDITQRYHATKALRRYEQIVSTSSDFLCFLDEKNCLQAVNHGFCEYFNLPAREITGRHIRDFVGTELFESQLQSHLDDCRKGRVVCFHQHVTFPEENVRFMEVKLNPYVESDGTISGVTAIWRDLTEQKRLEQHVRQTQKMESIGTLAGGIAHDFNNILMAILGWAEMGTWKHPQGDPANKYFEQIGIAGKRGRDLIQQILTFSRQTEHHPRPVDLGPVIEESLALFRATFPSNIELHFGSHHNMNMVFADPVQIQRIIMNLCSNAEHALRPHGGTLNIDLHAIIIEHGNLQFPPTLSPGRYVQIVVSDSGPGIPDHILPKIFDPFFTTKPVGEGTGMGLSVVHGIVENLRGHISVKSSKKDGTTFLISIPEYQVPTDSSLHVKPSTLSPGSGHVLIVDDEISITEVLKEFLEHLGYTVTVRTNPLEALEEFRMNPHRFDCLITDQTMPGLGGDQLSREILKVRPDMPIILCTGFSHTIDKENSSEQGITAFLYKPILLDQLSQTLTHILSHSKPEIPKV</sequence>
<dbReference type="InterPro" id="IPR013655">
    <property type="entry name" value="PAS_fold_3"/>
</dbReference>
<dbReference type="CDD" id="cd17546">
    <property type="entry name" value="REC_hyHK_CKI1_RcsC-like"/>
    <property type="match status" value="1"/>
</dbReference>
<evidence type="ECO:0000256" key="1">
    <source>
        <dbReference type="ARBA" id="ARBA00000085"/>
    </source>
</evidence>
<dbReference type="CDD" id="cd00130">
    <property type="entry name" value="PAS"/>
    <property type="match status" value="4"/>
</dbReference>
<dbReference type="NCBIfam" id="TIGR00229">
    <property type="entry name" value="sensory_box"/>
    <property type="match status" value="2"/>
</dbReference>
<dbReference type="EMBL" id="CP116968">
    <property type="protein sequence ID" value="WNM64058.1"/>
    <property type="molecule type" value="Genomic_DNA"/>
</dbReference>
<dbReference type="Gene3D" id="1.10.287.130">
    <property type="match status" value="1"/>
</dbReference>
<dbReference type="RefSeq" id="WP_312748963.1">
    <property type="nucleotide sequence ID" value="NZ_CP116968.1"/>
</dbReference>
<dbReference type="CDD" id="cd00156">
    <property type="entry name" value="REC"/>
    <property type="match status" value="1"/>
</dbReference>
<dbReference type="Gene3D" id="3.30.450.20">
    <property type="entry name" value="PAS domain"/>
    <property type="match status" value="4"/>
</dbReference>
<keyword evidence="3 4" id="KW-0597">Phosphoprotein</keyword>
<dbReference type="InterPro" id="IPR003661">
    <property type="entry name" value="HisK_dim/P_dom"/>
</dbReference>
<keyword evidence="10" id="KW-1185">Reference proteome</keyword>
<evidence type="ECO:0000259" key="7">
    <source>
        <dbReference type="PROSITE" id="PS50112"/>
    </source>
</evidence>
<reference evidence="9 10" key="1">
    <citation type="submission" date="2023-01" db="EMBL/GenBank/DDBJ databases">
        <title>Cultivation and genomic characterization of new, ubiquitous marine nitrite-oxidizing bacteria from the Nitrospirales.</title>
        <authorList>
            <person name="Mueller A.J."/>
            <person name="Daebeler A."/>
            <person name="Herbold C.W."/>
            <person name="Kirkegaard R.H."/>
            <person name="Daims H."/>
        </authorList>
    </citation>
    <scope>NUCLEOTIDE SEQUENCE [LARGE SCALE GENOMIC DNA]</scope>
    <source>
        <strain evidence="9 10">DK</strain>
    </source>
</reference>
<dbReference type="PANTHER" id="PTHR43065">
    <property type="entry name" value="SENSOR HISTIDINE KINASE"/>
    <property type="match status" value="1"/>
</dbReference>
<feature type="domain" description="Response regulatory" evidence="6">
    <location>
        <begin position="10"/>
        <end position="126"/>
    </location>
</feature>
<dbReference type="Pfam" id="PF08448">
    <property type="entry name" value="PAS_4"/>
    <property type="match status" value="2"/>
</dbReference>
<dbReference type="SUPFAM" id="SSF55874">
    <property type="entry name" value="ATPase domain of HSP90 chaperone/DNA topoisomerase II/histidine kinase"/>
    <property type="match status" value="1"/>
</dbReference>
<dbReference type="SMART" id="SM00086">
    <property type="entry name" value="PAC"/>
    <property type="match status" value="2"/>
</dbReference>
<dbReference type="InterPro" id="IPR036890">
    <property type="entry name" value="HATPase_C_sf"/>
</dbReference>
<evidence type="ECO:0000259" key="5">
    <source>
        <dbReference type="PROSITE" id="PS50109"/>
    </source>
</evidence>
<evidence type="ECO:0000256" key="4">
    <source>
        <dbReference type="PROSITE-ProRule" id="PRU00169"/>
    </source>
</evidence>
<dbReference type="InterPro" id="IPR003594">
    <property type="entry name" value="HATPase_dom"/>
</dbReference>
<feature type="domain" description="Histidine kinase" evidence="5">
    <location>
        <begin position="650"/>
        <end position="874"/>
    </location>
</feature>
<dbReference type="KEGG" id="nneo:PQG83_09980"/>
<feature type="modified residue" description="4-aspartylphosphate" evidence="4">
    <location>
        <position position="945"/>
    </location>
</feature>
<dbReference type="AlphaFoldDB" id="A0AA96GMT6"/>
<dbReference type="SMART" id="SM00388">
    <property type="entry name" value="HisKA"/>
    <property type="match status" value="1"/>
</dbReference>
<dbReference type="PROSITE" id="PS50109">
    <property type="entry name" value="HIS_KIN"/>
    <property type="match status" value="1"/>
</dbReference>
<feature type="domain" description="PAC" evidence="8">
    <location>
        <begin position="224"/>
        <end position="276"/>
    </location>
</feature>
<dbReference type="PROSITE" id="PS50110">
    <property type="entry name" value="RESPONSE_REGULATORY"/>
    <property type="match status" value="2"/>
</dbReference>
<feature type="modified residue" description="4-aspartylphosphate" evidence="4">
    <location>
        <position position="61"/>
    </location>
</feature>
<evidence type="ECO:0000256" key="3">
    <source>
        <dbReference type="ARBA" id="ARBA00022553"/>
    </source>
</evidence>
<dbReference type="PANTHER" id="PTHR43065:SF42">
    <property type="entry name" value="TWO-COMPONENT SENSOR PPRA"/>
    <property type="match status" value="1"/>
</dbReference>
<dbReference type="SUPFAM" id="SSF55785">
    <property type="entry name" value="PYP-like sensor domain (PAS domain)"/>
    <property type="match status" value="4"/>
</dbReference>
<dbReference type="InterPro" id="IPR004358">
    <property type="entry name" value="Sig_transdc_His_kin-like_C"/>
</dbReference>
<evidence type="ECO:0000259" key="8">
    <source>
        <dbReference type="PROSITE" id="PS50113"/>
    </source>
</evidence>
<dbReference type="InterPro" id="IPR035965">
    <property type="entry name" value="PAS-like_dom_sf"/>
</dbReference>
<dbReference type="InterPro" id="IPR001789">
    <property type="entry name" value="Sig_transdc_resp-reg_receiver"/>
</dbReference>
<dbReference type="Pfam" id="PF02518">
    <property type="entry name" value="HATPase_c"/>
    <property type="match status" value="1"/>
</dbReference>
<organism evidence="9 10">
    <name type="scientific">Candidatus Nitrospira neomarina</name>
    <dbReference type="NCBI Taxonomy" id="3020899"/>
    <lineage>
        <taxon>Bacteria</taxon>
        <taxon>Pseudomonadati</taxon>
        <taxon>Nitrospirota</taxon>
        <taxon>Nitrospiria</taxon>
        <taxon>Nitrospirales</taxon>
        <taxon>Nitrospiraceae</taxon>
        <taxon>Nitrospira</taxon>
    </lineage>
</organism>
<dbReference type="SUPFAM" id="SSF52172">
    <property type="entry name" value="CheY-like"/>
    <property type="match status" value="2"/>
</dbReference>
<dbReference type="InterPro" id="IPR013656">
    <property type="entry name" value="PAS_4"/>
</dbReference>
<proteinExistence type="predicted"/>
<dbReference type="EC" id="2.7.13.3" evidence="2"/>
<dbReference type="SUPFAM" id="SSF47384">
    <property type="entry name" value="Homodimeric domain of signal transducing histidine kinase"/>
    <property type="match status" value="1"/>
</dbReference>
<comment type="catalytic activity">
    <reaction evidence="1">
        <text>ATP + protein L-histidine = ADP + protein N-phospho-L-histidine.</text>
        <dbReference type="EC" id="2.7.13.3"/>
    </reaction>
</comment>
<dbReference type="SMART" id="SM00387">
    <property type="entry name" value="HATPase_c"/>
    <property type="match status" value="1"/>
</dbReference>
<dbReference type="Gene3D" id="3.40.50.2300">
    <property type="match status" value="2"/>
</dbReference>
<feature type="domain" description="Response regulatory" evidence="6">
    <location>
        <begin position="894"/>
        <end position="1010"/>
    </location>
</feature>
<name>A0AA96GMT6_9BACT</name>
<feature type="domain" description="PAC" evidence="8">
    <location>
        <begin position="585"/>
        <end position="637"/>
    </location>
</feature>
<evidence type="ECO:0000313" key="10">
    <source>
        <dbReference type="Proteomes" id="UP001302494"/>
    </source>
</evidence>
<dbReference type="InterPro" id="IPR000700">
    <property type="entry name" value="PAS-assoc_C"/>
</dbReference>
<evidence type="ECO:0000313" key="9">
    <source>
        <dbReference type="EMBL" id="WNM64058.1"/>
    </source>
</evidence>
<feature type="domain" description="PAS" evidence="7">
    <location>
        <begin position="415"/>
        <end position="464"/>
    </location>
</feature>
<feature type="domain" description="PAS" evidence="7">
    <location>
        <begin position="277"/>
        <end position="347"/>
    </location>
</feature>
<dbReference type="InterPro" id="IPR001610">
    <property type="entry name" value="PAC"/>
</dbReference>
<evidence type="ECO:0000256" key="2">
    <source>
        <dbReference type="ARBA" id="ARBA00012438"/>
    </source>
</evidence>
<dbReference type="PROSITE" id="PS50113">
    <property type="entry name" value="PAC"/>
    <property type="match status" value="2"/>
</dbReference>
<evidence type="ECO:0000259" key="6">
    <source>
        <dbReference type="PROSITE" id="PS50110"/>
    </source>
</evidence>
<gene>
    <name evidence="9" type="ORF">PQG83_09980</name>
</gene>
<dbReference type="PROSITE" id="PS50112">
    <property type="entry name" value="PAS"/>
    <property type="match status" value="2"/>
</dbReference>
<dbReference type="InterPro" id="IPR005467">
    <property type="entry name" value="His_kinase_dom"/>
</dbReference>
<dbReference type="Pfam" id="PF08447">
    <property type="entry name" value="PAS_3"/>
    <property type="match status" value="2"/>
</dbReference>
<dbReference type="GO" id="GO:0000155">
    <property type="term" value="F:phosphorelay sensor kinase activity"/>
    <property type="evidence" value="ECO:0007669"/>
    <property type="project" value="InterPro"/>
</dbReference>
<dbReference type="SMART" id="SM00091">
    <property type="entry name" value="PAS"/>
    <property type="match status" value="4"/>
</dbReference>